<evidence type="ECO:0000256" key="9">
    <source>
        <dbReference type="ARBA" id="ARBA00022777"/>
    </source>
</evidence>
<dbReference type="SUPFAM" id="SSF54211">
    <property type="entry name" value="Ribosomal protein S5 domain 2-like"/>
    <property type="match status" value="1"/>
</dbReference>
<sequence>MTFAATKVRVDVPATSANLGPGFDTAGLALNFYDTVIVEALPAQGVHMVIHGEGEDSLPRDERHLVVRALRKASESFDLPEFGVNLTAWNRIPQSRGMGSSASAIVAGVAAAAGLAGLDMHSSEVRDEIFNIAAQLEGHPDNVAPAVYGGMTISWLESSTRSFRTVQYPVDKNVNAWIFIPDFELSTSKAREVLPQEVPYEDALKNVSRAALLPAALGRGDNDLLFHATVDRLHQPYRAPLMGPSARLVDFLRAQGYAAVISGAGPCVLCLHAGDDTDKLRNITAKSIDMSQWRMEHLGIDHNGVRVYEESAKKEQ</sequence>
<comment type="subcellular location">
    <subcellularLocation>
        <location evidence="13">Cytoplasm</location>
    </subcellularLocation>
</comment>
<evidence type="ECO:0000256" key="11">
    <source>
        <dbReference type="ARBA" id="ARBA00049375"/>
    </source>
</evidence>
<feature type="binding site" evidence="13">
    <location>
        <begin position="93"/>
        <end position="103"/>
    </location>
    <ligand>
        <name>ATP</name>
        <dbReference type="ChEBI" id="CHEBI:30616"/>
    </ligand>
</feature>
<dbReference type="InterPro" id="IPR020568">
    <property type="entry name" value="Ribosomal_Su5_D2-typ_SF"/>
</dbReference>
<dbReference type="SUPFAM" id="SSF55060">
    <property type="entry name" value="GHMP Kinase, C-terminal domain"/>
    <property type="match status" value="1"/>
</dbReference>
<dbReference type="Gene3D" id="3.30.230.10">
    <property type="match status" value="1"/>
</dbReference>
<comment type="caution">
    <text evidence="16">The sequence shown here is derived from an EMBL/GenBank/DDBJ whole genome shotgun (WGS) entry which is preliminary data.</text>
</comment>
<evidence type="ECO:0000256" key="10">
    <source>
        <dbReference type="ARBA" id="ARBA00022840"/>
    </source>
</evidence>
<dbReference type="Proteomes" id="UP001597036">
    <property type="component" value="Unassembled WGS sequence"/>
</dbReference>
<proteinExistence type="inferred from homology"/>
<protein>
    <recommendedName>
        <fullName evidence="4 13">Homoserine kinase</fullName>
        <shortName evidence="13">HK</shortName>
        <shortName evidence="13">HSK</shortName>
        <ecNumber evidence="3 13">2.7.1.39</ecNumber>
    </recommendedName>
</protein>
<evidence type="ECO:0000256" key="3">
    <source>
        <dbReference type="ARBA" id="ARBA00012078"/>
    </source>
</evidence>
<dbReference type="InterPro" id="IPR006203">
    <property type="entry name" value="GHMP_knse_ATP-bd_CS"/>
</dbReference>
<dbReference type="PRINTS" id="PR00958">
    <property type="entry name" value="HOMSERKINASE"/>
</dbReference>
<dbReference type="PROSITE" id="PS00627">
    <property type="entry name" value="GHMP_KINASES_ATP"/>
    <property type="match status" value="1"/>
</dbReference>
<dbReference type="InterPro" id="IPR014721">
    <property type="entry name" value="Ribsml_uS5_D2-typ_fold_subgr"/>
</dbReference>
<dbReference type="PIRSF" id="PIRSF000676">
    <property type="entry name" value="Homoser_kin"/>
    <property type="match status" value="1"/>
</dbReference>
<dbReference type="InterPro" id="IPR013750">
    <property type="entry name" value="GHMP_kinase_C_dom"/>
</dbReference>
<keyword evidence="9 13" id="KW-0418">Kinase</keyword>
<dbReference type="Pfam" id="PF08544">
    <property type="entry name" value="GHMP_kinases_C"/>
    <property type="match status" value="1"/>
</dbReference>
<gene>
    <name evidence="13 16" type="primary">thrB</name>
    <name evidence="16" type="ORF">ACFQY8_07805</name>
</gene>
<comment type="similarity">
    <text evidence="2 13">Belongs to the GHMP kinase family. Homoserine kinase subfamily.</text>
</comment>
<keyword evidence="10 13" id="KW-0067">ATP-binding</keyword>
<keyword evidence="13" id="KW-0963">Cytoplasm</keyword>
<dbReference type="Gene3D" id="3.30.70.890">
    <property type="entry name" value="GHMP kinase, C-terminal domain"/>
    <property type="match status" value="1"/>
</dbReference>
<evidence type="ECO:0000259" key="15">
    <source>
        <dbReference type="Pfam" id="PF08544"/>
    </source>
</evidence>
<dbReference type="EC" id="2.7.1.39" evidence="3 13"/>
<evidence type="ECO:0000259" key="14">
    <source>
        <dbReference type="Pfam" id="PF00288"/>
    </source>
</evidence>
<dbReference type="GO" id="GO:0004413">
    <property type="term" value="F:homoserine kinase activity"/>
    <property type="evidence" value="ECO:0007669"/>
    <property type="project" value="UniProtKB-EC"/>
</dbReference>
<evidence type="ECO:0000256" key="8">
    <source>
        <dbReference type="ARBA" id="ARBA00022741"/>
    </source>
</evidence>
<dbReference type="NCBIfam" id="TIGR00191">
    <property type="entry name" value="thrB"/>
    <property type="match status" value="1"/>
</dbReference>
<evidence type="ECO:0000256" key="6">
    <source>
        <dbReference type="ARBA" id="ARBA00022679"/>
    </source>
</evidence>
<comment type="function">
    <text evidence="12 13">Catalyzes the ATP-dependent phosphorylation of L-homoserine to L-homoserine phosphate.</text>
</comment>
<evidence type="ECO:0000256" key="13">
    <source>
        <dbReference type="HAMAP-Rule" id="MF_00384"/>
    </source>
</evidence>
<dbReference type="RefSeq" id="WP_377939413.1">
    <property type="nucleotide sequence ID" value="NZ_JBHTHQ010000026.1"/>
</dbReference>
<keyword evidence="6 13" id="KW-0808">Transferase</keyword>
<name>A0ABW2Y5V8_9BIFI</name>
<comment type="pathway">
    <text evidence="1 13">Amino-acid biosynthesis; L-threonine biosynthesis; L-threonine from L-aspartate: step 4/5.</text>
</comment>
<dbReference type="EMBL" id="JBHTHQ010000026">
    <property type="protein sequence ID" value="MFD0705645.1"/>
    <property type="molecule type" value="Genomic_DNA"/>
</dbReference>
<evidence type="ECO:0000256" key="7">
    <source>
        <dbReference type="ARBA" id="ARBA00022697"/>
    </source>
</evidence>
<evidence type="ECO:0000313" key="16">
    <source>
        <dbReference type="EMBL" id="MFD0705645.1"/>
    </source>
</evidence>
<reference evidence="17" key="1">
    <citation type="journal article" date="2019" name="Int. J. Syst. Evol. Microbiol.">
        <title>The Global Catalogue of Microorganisms (GCM) 10K type strain sequencing project: providing services to taxonomists for standard genome sequencing and annotation.</title>
        <authorList>
            <consortium name="The Broad Institute Genomics Platform"/>
            <consortium name="The Broad Institute Genome Sequencing Center for Infectious Disease"/>
            <person name="Wu L."/>
            <person name="Ma J."/>
        </authorList>
    </citation>
    <scope>NUCLEOTIDE SEQUENCE [LARGE SCALE GENOMIC DNA]</scope>
    <source>
        <strain evidence="17">CCM 8604</strain>
    </source>
</reference>
<organism evidence="16 17">
    <name type="scientific">Alloscardovia venturai</name>
    <dbReference type="NCBI Taxonomy" id="1769421"/>
    <lineage>
        <taxon>Bacteria</taxon>
        <taxon>Bacillati</taxon>
        <taxon>Actinomycetota</taxon>
        <taxon>Actinomycetes</taxon>
        <taxon>Bifidobacteriales</taxon>
        <taxon>Bifidobacteriaceae</taxon>
        <taxon>Alloscardovia</taxon>
    </lineage>
</organism>
<keyword evidence="5 13" id="KW-0028">Amino-acid biosynthesis</keyword>
<accession>A0ABW2Y5V8</accession>
<feature type="domain" description="GHMP kinase C-terminal" evidence="15">
    <location>
        <begin position="220"/>
        <end position="275"/>
    </location>
</feature>
<dbReference type="InterPro" id="IPR000870">
    <property type="entry name" value="Homoserine_kinase"/>
</dbReference>
<evidence type="ECO:0000256" key="12">
    <source>
        <dbReference type="ARBA" id="ARBA00049954"/>
    </source>
</evidence>
<comment type="catalytic activity">
    <reaction evidence="11 13">
        <text>L-homoserine + ATP = O-phospho-L-homoserine + ADP + H(+)</text>
        <dbReference type="Rhea" id="RHEA:13985"/>
        <dbReference type="ChEBI" id="CHEBI:15378"/>
        <dbReference type="ChEBI" id="CHEBI:30616"/>
        <dbReference type="ChEBI" id="CHEBI:57476"/>
        <dbReference type="ChEBI" id="CHEBI:57590"/>
        <dbReference type="ChEBI" id="CHEBI:456216"/>
        <dbReference type="EC" id="2.7.1.39"/>
    </reaction>
</comment>
<evidence type="ECO:0000256" key="4">
    <source>
        <dbReference type="ARBA" id="ARBA00017858"/>
    </source>
</evidence>
<dbReference type="Pfam" id="PF00288">
    <property type="entry name" value="GHMP_kinases_N"/>
    <property type="match status" value="1"/>
</dbReference>
<dbReference type="InterPro" id="IPR006204">
    <property type="entry name" value="GHMP_kinase_N_dom"/>
</dbReference>
<dbReference type="HAMAP" id="MF_00384">
    <property type="entry name" value="Homoser_kinase"/>
    <property type="match status" value="1"/>
</dbReference>
<keyword evidence="8 13" id="KW-0547">Nucleotide-binding</keyword>
<evidence type="ECO:0000256" key="1">
    <source>
        <dbReference type="ARBA" id="ARBA00005015"/>
    </source>
</evidence>
<evidence type="ECO:0000313" key="17">
    <source>
        <dbReference type="Proteomes" id="UP001597036"/>
    </source>
</evidence>
<dbReference type="PANTHER" id="PTHR20861:SF1">
    <property type="entry name" value="HOMOSERINE KINASE"/>
    <property type="match status" value="1"/>
</dbReference>
<evidence type="ECO:0000256" key="2">
    <source>
        <dbReference type="ARBA" id="ARBA00007370"/>
    </source>
</evidence>
<dbReference type="InterPro" id="IPR036554">
    <property type="entry name" value="GHMP_kinase_C_sf"/>
</dbReference>
<keyword evidence="7 13" id="KW-0791">Threonine biosynthesis</keyword>
<feature type="domain" description="GHMP kinase N-terminal" evidence="14">
    <location>
        <begin position="65"/>
        <end position="150"/>
    </location>
</feature>
<dbReference type="PANTHER" id="PTHR20861">
    <property type="entry name" value="HOMOSERINE/4-DIPHOSPHOCYTIDYL-2-C-METHYL-D-ERYTHRITOL KINASE"/>
    <property type="match status" value="1"/>
</dbReference>
<evidence type="ECO:0000256" key="5">
    <source>
        <dbReference type="ARBA" id="ARBA00022605"/>
    </source>
</evidence>
<keyword evidence="17" id="KW-1185">Reference proteome</keyword>